<organism evidence="2 3">
    <name type="scientific">Microlunatus phosphovorus (strain ATCC 700054 / DSM 10555 / JCM 9379 / NBRC 101784 / NCIMB 13414 / VKM Ac-1990 / NM-1)</name>
    <dbReference type="NCBI Taxonomy" id="1032480"/>
    <lineage>
        <taxon>Bacteria</taxon>
        <taxon>Bacillati</taxon>
        <taxon>Actinomycetota</taxon>
        <taxon>Actinomycetes</taxon>
        <taxon>Propionibacteriales</taxon>
        <taxon>Propionibacteriaceae</taxon>
        <taxon>Microlunatus</taxon>
    </lineage>
</organism>
<protein>
    <recommendedName>
        <fullName evidence="1">NADH-ubiquinone oxidoreductase 51kDa subunit iron-sulphur binding domain-containing protein</fullName>
    </recommendedName>
</protein>
<dbReference type="KEGG" id="mph:MLP_18740"/>
<dbReference type="SUPFAM" id="SSF140490">
    <property type="entry name" value="Nqo1C-terminal domain-like"/>
    <property type="match status" value="1"/>
</dbReference>
<dbReference type="Pfam" id="PF10589">
    <property type="entry name" value="NADH_4Fe-4S"/>
    <property type="match status" value="1"/>
</dbReference>
<dbReference type="EMBL" id="AP012204">
    <property type="protein sequence ID" value="BAK34888.1"/>
    <property type="molecule type" value="Genomic_DNA"/>
</dbReference>
<dbReference type="InterPro" id="IPR037207">
    <property type="entry name" value="Nuop51_4Fe4S-bd_sf"/>
</dbReference>
<reference evidence="2 3" key="1">
    <citation type="submission" date="2011-05" db="EMBL/GenBank/DDBJ databases">
        <title>Whole genome sequence of Microlunatus phosphovorus NM-1.</title>
        <authorList>
            <person name="Hosoyama A."/>
            <person name="Sasaki K."/>
            <person name="Harada T."/>
            <person name="Igarashi R."/>
            <person name="Kawakoshi A."/>
            <person name="Sasagawa M."/>
            <person name="Fukada J."/>
            <person name="Nakamura S."/>
            <person name="Katano Y."/>
            <person name="Hanada S."/>
            <person name="Kamagata Y."/>
            <person name="Nakamura N."/>
            <person name="Yamazaki S."/>
            <person name="Fujita N."/>
        </authorList>
    </citation>
    <scope>NUCLEOTIDE SEQUENCE [LARGE SCALE GENOMIC DNA]</scope>
    <source>
        <strain evidence="3">ATCC 700054 / DSM 10555 / JCM 9379 / NBRC 101784 / NCIMB 13414 / VKM Ac-1990 / NM-1</strain>
    </source>
</reference>
<name>F5XT16_MICPN</name>
<dbReference type="Proteomes" id="UP000007947">
    <property type="component" value="Chromosome"/>
</dbReference>
<proteinExistence type="predicted"/>
<evidence type="ECO:0000313" key="2">
    <source>
        <dbReference type="EMBL" id="BAK34888.1"/>
    </source>
</evidence>
<dbReference type="Gene3D" id="1.20.1440.230">
    <property type="entry name" value="NADH-ubiquinone oxidoreductase 51kDa subunit, iron-sulphur binding domain"/>
    <property type="match status" value="1"/>
</dbReference>
<dbReference type="InterPro" id="IPR019575">
    <property type="entry name" value="Nuop51_4Fe4S-bd"/>
</dbReference>
<evidence type="ECO:0000313" key="3">
    <source>
        <dbReference type="Proteomes" id="UP000007947"/>
    </source>
</evidence>
<accession>F5XT16</accession>
<sequence length="70" mass="7725">MRPVRGEDDIEKLLDLCENVGGRSFCSLADGAIAPIQHFREEFARDATPAWELFPYGASTRSATRNSIPA</sequence>
<keyword evidence="3" id="KW-1185">Reference proteome</keyword>
<dbReference type="eggNOG" id="COG1894">
    <property type="taxonomic scope" value="Bacteria"/>
</dbReference>
<dbReference type="AlphaFoldDB" id="F5XT16"/>
<gene>
    <name evidence="2" type="ordered locus">MLP_18740</name>
</gene>
<dbReference type="HOGENOM" id="CLU_2753372_0_0_11"/>
<dbReference type="GO" id="GO:0051539">
    <property type="term" value="F:4 iron, 4 sulfur cluster binding"/>
    <property type="evidence" value="ECO:0007669"/>
    <property type="project" value="InterPro"/>
</dbReference>
<feature type="domain" description="NADH-ubiquinone oxidoreductase 51kDa subunit iron-sulphur binding" evidence="1">
    <location>
        <begin position="7"/>
        <end position="46"/>
    </location>
</feature>
<dbReference type="STRING" id="1032480.MLP_18740"/>
<evidence type="ECO:0000259" key="1">
    <source>
        <dbReference type="Pfam" id="PF10589"/>
    </source>
</evidence>